<accession>A0AAD5QLH6</accession>
<dbReference type="Proteomes" id="UP001196413">
    <property type="component" value="Unassembled WGS sequence"/>
</dbReference>
<sequence>MNRILSESVVLHLEHLLCTPYYRDSERMGQIRVRREDQARKSCFIAALNVHNNGAQVRWKHSSGRIYTFHSNIISPTTQSQLVKSSHKSLTRILVSASIHLHLTSTNN</sequence>
<name>A0AAD5QLH6_PARTN</name>
<organism evidence="1 2">
    <name type="scientific">Parelaphostrongylus tenuis</name>
    <name type="common">Meningeal worm</name>
    <dbReference type="NCBI Taxonomy" id="148309"/>
    <lineage>
        <taxon>Eukaryota</taxon>
        <taxon>Metazoa</taxon>
        <taxon>Ecdysozoa</taxon>
        <taxon>Nematoda</taxon>
        <taxon>Chromadorea</taxon>
        <taxon>Rhabditida</taxon>
        <taxon>Rhabditina</taxon>
        <taxon>Rhabditomorpha</taxon>
        <taxon>Strongyloidea</taxon>
        <taxon>Metastrongylidae</taxon>
        <taxon>Parelaphostrongylus</taxon>
    </lineage>
</organism>
<evidence type="ECO:0000313" key="1">
    <source>
        <dbReference type="EMBL" id="KAJ1353859.1"/>
    </source>
</evidence>
<comment type="caution">
    <text evidence="1">The sequence shown here is derived from an EMBL/GenBank/DDBJ whole genome shotgun (WGS) entry which is preliminary data.</text>
</comment>
<gene>
    <name evidence="1" type="ORF">KIN20_010624</name>
</gene>
<keyword evidence="2" id="KW-1185">Reference proteome</keyword>
<reference evidence="1" key="1">
    <citation type="submission" date="2021-06" db="EMBL/GenBank/DDBJ databases">
        <title>Parelaphostrongylus tenuis whole genome reference sequence.</title>
        <authorList>
            <person name="Garwood T.J."/>
            <person name="Larsen P.A."/>
            <person name="Fountain-Jones N.M."/>
            <person name="Garbe J.R."/>
            <person name="Macchietto M.G."/>
            <person name="Kania S.A."/>
            <person name="Gerhold R.W."/>
            <person name="Richards J.E."/>
            <person name="Wolf T.M."/>
        </authorList>
    </citation>
    <scope>NUCLEOTIDE SEQUENCE</scope>
    <source>
        <strain evidence="1">MNPRO001-30</strain>
        <tissue evidence="1">Meninges</tissue>
    </source>
</reference>
<protein>
    <submittedName>
        <fullName evidence="1">Uncharacterized protein</fullName>
    </submittedName>
</protein>
<evidence type="ECO:0000313" key="2">
    <source>
        <dbReference type="Proteomes" id="UP001196413"/>
    </source>
</evidence>
<proteinExistence type="predicted"/>
<dbReference type="AlphaFoldDB" id="A0AAD5QLH6"/>
<dbReference type="EMBL" id="JAHQIW010001869">
    <property type="protein sequence ID" value="KAJ1353859.1"/>
    <property type="molecule type" value="Genomic_DNA"/>
</dbReference>